<keyword evidence="2" id="KW-1185">Reference proteome</keyword>
<evidence type="ECO:0000313" key="2">
    <source>
        <dbReference type="Proteomes" id="UP000799302"/>
    </source>
</evidence>
<dbReference type="PANTHER" id="PTHR38111">
    <property type="entry name" value="ZN(2)-C6 FUNGAL-TYPE DOMAIN-CONTAINING PROTEIN-RELATED"/>
    <property type="match status" value="1"/>
</dbReference>
<evidence type="ECO:0000313" key="1">
    <source>
        <dbReference type="EMBL" id="KAF2675388.1"/>
    </source>
</evidence>
<accession>A0A6A6UWD8</accession>
<dbReference type="AlphaFoldDB" id="A0A6A6UWD8"/>
<gene>
    <name evidence="1" type="ORF">BT63DRAFT_409478</name>
</gene>
<evidence type="ECO:0008006" key="3">
    <source>
        <dbReference type="Google" id="ProtNLM"/>
    </source>
</evidence>
<dbReference type="EMBL" id="MU004230">
    <property type="protein sequence ID" value="KAF2675388.1"/>
    <property type="molecule type" value="Genomic_DNA"/>
</dbReference>
<organism evidence="1 2">
    <name type="scientific">Microthyrium microscopicum</name>
    <dbReference type="NCBI Taxonomy" id="703497"/>
    <lineage>
        <taxon>Eukaryota</taxon>
        <taxon>Fungi</taxon>
        <taxon>Dikarya</taxon>
        <taxon>Ascomycota</taxon>
        <taxon>Pezizomycotina</taxon>
        <taxon>Dothideomycetes</taxon>
        <taxon>Dothideomycetes incertae sedis</taxon>
        <taxon>Microthyriales</taxon>
        <taxon>Microthyriaceae</taxon>
        <taxon>Microthyrium</taxon>
    </lineage>
</organism>
<proteinExistence type="predicted"/>
<sequence>MKALRQLNFNLGDPKLSQHPTNIAVALLLGIYELTNFENGNGWIQHAGGVGKLIETRGADSLNEGPARFYYKLSRIPIITHALIMRKRTFLEAQVWRSITSTVESPFIKSSFALVDIMAHIPGICEDSDMAIQALNSGLVPSTVPETLEKRIIEVFRQLFSWRWTWEYWNSNLVYEIQVDPKVHFTVDDEKVPLFQTIYFCRHFHRGKESVLYNTALLLLFDLTRTWSFRNCPAQALEGASLAPSGKTTNPLRLPHAQLSSQEVSDEVCQSLEWFLQGPERMSGVINMIFPIRILSDALPEGKKRRWLLTLLERMGVSEGFQFTKRLHRRERIVRDLNQTIDI</sequence>
<dbReference type="PANTHER" id="PTHR38111:SF2">
    <property type="entry name" value="FINGER DOMAIN PROTEIN, PUTATIVE (AFU_ORTHOLOGUE AFUA_1G01560)-RELATED"/>
    <property type="match status" value="1"/>
</dbReference>
<dbReference type="OrthoDB" id="4491390at2759"/>
<name>A0A6A6UWD8_9PEZI</name>
<dbReference type="Proteomes" id="UP000799302">
    <property type="component" value="Unassembled WGS sequence"/>
</dbReference>
<reference evidence="1" key="1">
    <citation type="journal article" date="2020" name="Stud. Mycol.">
        <title>101 Dothideomycetes genomes: a test case for predicting lifestyles and emergence of pathogens.</title>
        <authorList>
            <person name="Haridas S."/>
            <person name="Albert R."/>
            <person name="Binder M."/>
            <person name="Bloem J."/>
            <person name="Labutti K."/>
            <person name="Salamov A."/>
            <person name="Andreopoulos B."/>
            <person name="Baker S."/>
            <person name="Barry K."/>
            <person name="Bills G."/>
            <person name="Bluhm B."/>
            <person name="Cannon C."/>
            <person name="Castanera R."/>
            <person name="Culley D."/>
            <person name="Daum C."/>
            <person name="Ezra D."/>
            <person name="Gonzalez J."/>
            <person name="Henrissat B."/>
            <person name="Kuo A."/>
            <person name="Liang C."/>
            <person name="Lipzen A."/>
            <person name="Lutzoni F."/>
            <person name="Magnuson J."/>
            <person name="Mondo S."/>
            <person name="Nolan M."/>
            <person name="Ohm R."/>
            <person name="Pangilinan J."/>
            <person name="Park H.-J."/>
            <person name="Ramirez L."/>
            <person name="Alfaro M."/>
            <person name="Sun H."/>
            <person name="Tritt A."/>
            <person name="Yoshinaga Y."/>
            <person name="Zwiers L.-H."/>
            <person name="Turgeon B."/>
            <person name="Goodwin S."/>
            <person name="Spatafora J."/>
            <person name="Crous P."/>
            <person name="Grigoriev I."/>
        </authorList>
    </citation>
    <scope>NUCLEOTIDE SEQUENCE</scope>
    <source>
        <strain evidence="1">CBS 115976</strain>
    </source>
</reference>
<protein>
    <recommendedName>
        <fullName evidence="3">Transcription factor domain-containing protein</fullName>
    </recommendedName>
</protein>
<dbReference type="InterPro" id="IPR053178">
    <property type="entry name" value="Osmoadaptation_assoc"/>
</dbReference>